<name>A0A2K3DTY4_CHLRE</name>
<feature type="compositionally biased region" description="Low complexity" evidence="1">
    <location>
        <begin position="263"/>
        <end position="285"/>
    </location>
</feature>
<dbReference type="KEGG" id="cre:CHLRE_04g212450v5"/>
<dbReference type="OrthoDB" id="10681345at2759"/>
<feature type="compositionally biased region" description="Low complexity" evidence="1">
    <location>
        <begin position="194"/>
        <end position="218"/>
    </location>
</feature>
<dbReference type="Proteomes" id="UP000006906">
    <property type="component" value="Chromosome 4"/>
</dbReference>
<reference evidence="2 3" key="1">
    <citation type="journal article" date="2007" name="Science">
        <title>The Chlamydomonas genome reveals the evolution of key animal and plant functions.</title>
        <authorList>
            <person name="Merchant S.S."/>
            <person name="Prochnik S.E."/>
            <person name="Vallon O."/>
            <person name="Harris E.H."/>
            <person name="Karpowicz S.J."/>
            <person name="Witman G.B."/>
            <person name="Terry A."/>
            <person name="Salamov A."/>
            <person name="Fritz-Laylin L.K."/>
            <person name="Marechal-Drouard L."/>
            <person name="Marshall W.F."/>
            <person name="Qu L.H."/>
            <person name="Nelson D.R."/>
            <person name="Sanderfoot A.A."/>
            <person name="Spalding M.H."/>
            <person name="Kapitonov V.V."/>
            <person name="Ren Q."/>
            <person name="Ferris P."/>
            <person name="Lindquist E."/>
            <person name="Shapiro H."/>
            <person name="Lucas S.M."/>
            <person name="Grimwood J."/>
            <person name="Schmutz J."/>
            <person name="Cardol P."/>
            <person name="Cerutti H."/>
            <person name="Chanfreau G."/>
            <person name="Chen C.L."/>
            <person name="Cognat V."/>
            <person name="Croft M.T."/>
            <person name="Dent R."/>
            <person name="Dutcher S."/>
            <person name="Fernandez E."/>
            <person name="Fukuzawa H."/>
            <person name="Gonzalez-Ballester D."/>
            <person name="Gonzalez-Halphen D."/>
            <person name="Hallmann A."/>
            <person name="Hanikenne M."/>
            <person name="Hippler M."/>
            <person name="Inwood W."/>
            <person name="Jabbari K."/>
            <person name="Kalanon M."/>
            <person name="Kuras R."/>
            <person name="Lefebvre P.A."/>
            <person name="Lemaire S.D."/>
            <person name="Lobanov A.V."/>
            <person name="Lohr M."/>
            <person name="Manuell A."/>
            <person name="Meier I."/>
            <person name="Mets L."/>
            <person name="Mittag M."/>
            <person name="Mittelmeier T."/>
            <person name="Moroney J.V."/>
            <person name="Moseley J."/>
            <person name="Napoli C."/>
            <person name="Nedelcu A.M."/>
            <person name="Niyogi K."/>
            <person name="Novoselov S.V."/>
            <person name="Paulsen I.T."/>
            <person name="Pazour G."/>
            <person name="Purton S."/>
            <person name="Ral J.P."/>
            <person name="Riano-Pachon D.M."/>
            <person name="Riekhof W."/>
            <person name="Rymarquis L."/>
            <person name="Schroda M."/>
            <person name="Stern D."/>
            <person name="Umen J."/>
            <person name="Willows R."/>
            <person name="Wilson N."/>
            <person name="Zimmer S.L."/>
            <person name="Allmer J."/>
            <person name="Balk J."/>
            <person name="Bisova K."/>
            <person name="Chen C.J."/>
            <person name="Elias M."/>
            <person name="Gendler K."/>
            <person name="Hauser C."/>
            <person name="Lamb M.R."/>
            <person name="Ledford H."/>
            <person name="Long J.C."/>
            <person name="Minagawa J."/>
            <person name="Page M.D."/>
            <person name="Pan J."/>
            <person name="Pootakham W."/>
            <person name="Roje S."/>
            <person name="Rose A."/>
            <person name="Stahlberg E."/>
            <person name="Terauchi A.M."/>
            <person name="Yang P."/>
            <person name="Ball S."/>
            <person name="Bowler C."/>
            <person name="Dieckmann C.L."/>
            <person name="Gladyshev V.N."/>
            <person name="Green P."/>
            <person name="Jorgensen R."/>
            <person name="Mayfield S."/>
            <person name="Mueller-Roeber B."/>
            <person name="Rajamani S."/>
            <person name="Sayre R.T."/>
            <person name="Brokstein P."/>
            <person name="Dubchak I."/>
            <person name="Goodstein D."/>
            <person name="Hornick L."/>
            <person name="Huang Y.W."/>
            <person name="Jhaveri J."/>
            <person name="Luo Y."/>
            <person name="Martinez D."/>
            <person name="Ngau W.C."/>
            <person name="Otillar B."/>
            <person name="Poliakov A."/>
            <person name="Porter A."/>
            <person name="Szajkowski L."/>
            <person name="Werner G."/>
            <person name="Zhou K."/>
            <person name="Grigoriev I.V."/>
            <person name="Rokhsar D.S."/>
            <person name="Grossman A.R."/>
        </authorList>
    </citation>
    <scope>NUCLEOTIDE SEQUENCE [LARGE SCALE GENOMIC DNA]</scope>
    <source>
        <strain evidence="3">CC-503</strain>
    </source>
</reference>
<dbReference type="RefSeq" id="XP_042925159.1">
    <property type="nucleotide sequence ID" value="XM_043061616.1"/>
</dbReference>
<feature type="compositionally biased region" description="Low complexity" evidence="1">
    <location>
        <begin position="147"/>
        <end position="164"/>
    </location>
</feature>
<accession>A0A2K3DTY4</accession>
<dbReference type="Gramene" id="PNW83996">
    <property type="protein sequence ID" value="PNW83996"/>
    <property type="gene ID" value="CHLRE_04g212450v5"/>
</dbReference>
<protein>
    <submittedName>
        <fullName evidence="2">Uncharacterized protein</fullName>
    </submittedName>
</protein>
<organism evidence="2 3">
    <name type="scientific">Chlamydomonas reinhardtii</name>
    <name type="common">Chlamydomonas smithii</name>
    <dbReference type="NCBI Taxonomy" id="3055"/>
    <lineage>
        <taxon>Eukaryota</taxon>
        <taxon>Viridiplantae</taxon>
        <taxon>Chlorophyta</taxon>
        <taxon>core chlorophytes</taxon>
        <taxon>Chlorophyceae</taxon>
        <taxon>CS clade</taxon>
        <taxon>Chlamydomonadales</taxon>
        <taxon>Chlamydomonadaceae</taxon>
        <taxon>Chlamydomonas</taxon>
    </lineage>
</organism>
<feature type="compositionally biased region" description="Gly residues" evidence="1">
    <location>
        <begin position="224"/>
        <end position="236"/>
    </location>
</feature>
<evidence type="ECO:0000313" key="2">
    <source>
        <dbReference type="EMBL" id="PNW83996.1"/>
    </source>
</evidence>
<keyword evidence="3" id="KW-1185">Reference proteome</keyword>
<sequence length="374" mass="36545">MALAYADNHCYGEAHSRKRPGQQRRDFTGLGQDGLKQPVDLYQQPDFLDVPKEHQPVSSSAMGSAASAGTHFFASGAAAMLKSLRGSGPAKSKAPVVVGVTRSEDDLASLLSGSANDFSSASSSGQNTTSSSTSSRRSDSPCVTTTAGAAAGPAAASDSQPASVDAVAEVDEVLHGHNGSTTYAGSCSRRGSHAHATSASAGAPADSAAARRASTRRPNAVSIGGSGNVGGSGSGSGALSSLLESPNSVFASLSRRISAPAAGVAGGSTSSSLQSGGSTSSNSSSWQLFGSKPATSMLSPSAVSAPAAPAATATHLHRAQSAPLVAAPPPCKGAATLTSALSAVALGGGAKVAAAASAGLTKAGLVKARKEKKD</sequence>
<feature type="compositionally biased region" description="Low complexity" evidence="1">
    <location>
        <begin position="115"/>
        <end position="135"/>
    </location>
</feature>
<feature type="region of interest" description="Disordered" evidence="1">
    <location>
        <begin position="184"/>
        <end position="240"/>
    </location>
</feature>
<dbReference type="InParanoid" id="A0A2K3DTY4"/>
<evidence type="ECO:0000313" key="3">
    <source>
        <dbReference type="Proteomes" id="UP000006906"/>
    </source>
</evidence>
<feature type="region of interest" description="Disordered" evidence="1">
    <location>
        <begin position="263"/>
        <end position="287"/>
    </location>
</feature>
<feature type="region of interest" description="Disordered" evidence="1">
    <location>
        <begin position="115"/>
        <end position="164"/>
    </location>
</feature>
<dbReference type="EMBL" id="CM008965">
    <property type="protein sequence ID" value="PNW83996.1"/>
    <property type="molecule type" value="Genomic_DNA"/>
</dbReference>
<gene>
    <name evidence="2" type="ORF">CHLRE_04g212450v5</name>
</gene>
<evidence type="ECO:0000256" key="1">
    <source>
        <dbReference type="SAM" id="MobiDB-lite"/>
    </source>
</evidence>
<dbReference type="AlphaFoldDB" id="A0A2K3DTY4"/>
<feature type="region of interest" description="Disordered" evidence="1">
    <location>
        <begin position="13"/>
        <end position="41"/>
    </location>
</feature>
<proteinExistence type="predicted"/>
<dbReference type="GeneID" id="66053104"/>